<dbReference type="EMBL" id="CM001222">
    <property type="protein sequence ID" value="AES75522.2"/>
    <property type="molecule type" value="Genomic_DNA"/>
</dbReference>
<reference evidence="5" key="3">
    <citation type="submission" date="2015-04" db="UniProtKB">
        <authorList>
            <consortium name="EnsemblPlants"/>
        </authorList>
    </citation>
    <scope>IDENTIFICATION</scope>
    <source>
        <strain evidence="5">cv. Jemalong A17</strain>
    </source>
</reference>
<reference evidence="4 6" key="1">
    <citation type="journal article" date="2011" name="Nature">
        <title>The Medicago genome provides insight into the evolution of rhizobial symbioses.</title>
        <authorList>
            <person name="Young N.D."/>
            <person name="Debelle F."/>
            <person name="Oldroyd G.E."/>
            <person name="Geurts R."/>
            <person name="Cannon S.B."/>
            <person name="Udvardi M.K."/>
            <person name="Benedito V.A."/>
            <person name="Mayer K.F."/>
            <person name="Gouzy J."/>
            <person name="Schoof H."/>
            <person name="Van de Peer Y."/>
            <person name="Proost S."/>
            <person name="Cook D.R."/>
            <person name="Meyers B.C."/>
            <person name="Spannagl M."/>
            <person name="Cheung F."/>
            <person name="De Mita S."/>
            <person name="Krishnakumar V."/>
            <person name="Gundlach H."/>
            <person name="Zhou S."/>
            <person name="Mudge J."/>
            <person name="Bharti A.K."/>
            <person name="Murray J.D."/>
            <person name="Naoumkina M.A."/>
            <person name="Rosen B."/>
            <person name="Silverstein K.A."/>
            <person name="Tang H."/>
            <person name="Rombauts S."/>
            <person name="Zhao P.X."/>
            <person name="Zhou P."/>
            <person name="Barbe V."/>
            <person name="Bardou P."/>
            <person name="Bechner M."/>
            <person name="Bellec A."/>
            <person name="Berger A."/>
            <person name="Berges H."/>
            <person name="Bidwell S."/>
            <person name="Bisseling T."/>
            <person name="Choisne N."/>
            <person name="Couloux A."/>
            <person name="Denny R."/>
            <person name="Deshpande S."/>
            <person name="Dai X."/>
            <person name="Doyle J.J."/>
            <person name="Dudez A.M."/>
            <person name="Farmer A.D."/>
            <person name="Fouteau S."/>
            <person name="Franken C."/>
            <person name="Gibelin C."/>
            <person name="Gish J."/>
            <person name="Goldstein S."/>
            <person name="Gonzalez A.J."/>
            <person name="Green P.J."/>
            <person name="Hallab A."/>
            <person name="Hartog M."/>
            <person name="Hua A."/>
            <person name="Humphray S.J."/>
            <person name="Jeong D.H."/>
            <person name="Jing Y."/>
            <person name="Jocker A."/>
            <person name="Kenton S.M."/>
            <person name="Kim D.J."/>
            <person name="Klee K."/>
            <person name="Lai H."/>
            <person name="Lang C."/>
            <person name="Lin S."/>
            <person name="Macmil S.L."/>
            <person name="Magdelenat G."/>
            <person name="Matthews L."/>
            <person name="McCorrison J."/>
            <person name="Monaghan E.L."/>
            <person name="Mun J.H."/>
            <person name="Najar F.Z."/>
            <person name="Nicholson C."/>
            <person name="Noirot C."/>
            <person name="O'Bleness M."/>
            <person name="Paule C.R."/>
            <person name="Poulain J."/>
            <person name="Prion F."/>
            <person name="Qin B."/>
            <person name="Qu C."/>
            <person name="Retzel E.F."/>
            <person name="Riddle C."/>
            <person name="Sallet E."/>
            <person name="Samain S."/>
            <person name="Samson N."/>
            <person name="Sanders I."/>
            <person name="Saurat O."/>
            <person name="Scarpelli C."/>
            <person name="Schiex T."/>
            <person name="Segurens B."/>
            <person name="Severin A.J."/>
            <person name="Sherrier D.J."/>
            <person name="Shi R."/>
            <person name="Sims S."/>
            <person name="Singer S.R."/>
            <person name="Sinharoy S."/>
            <person name="Sterck L."/>
            <person name="Viollet A."/>
            <person name="Wang B.B."/>
            <person name="Wang K."/>
            <person name="Wang M."/>
            <person name="Wang X."/>
            <person name="Warfsmann J."/>
            <person name="Weissenbach J."/>
            <person name="White D.D."/>
            <person name="White J.D."/>
            <person name="Wiley G.B."/>
            <person name="Wincker P."/>
            <person name="Xing Y."/>
            <person name="Yang L."/>
            <person name="Yao Z."/>
            <person name="Ying F."/>
            <person name="Zhai J."/>
            <person name="Zhou L."/>
            <person name="Zuber A."/>
            <person name="Denarie J."/>
            <person name="Dixon R.A."/>
            <person name="May G.D."/>
            <person name="Schwartz D.C."/>
            <person name="Rogers J."/>
            <person name="Quetier F."/>
            <person name="Town C.D."/>
            <person name="Roe B.A."/>
        </authorList>
    </citation>
    <scope>NUCLEOTIDE SEQUENCE [LARGE SCALE GENOMIC DNA]</scope>
    <source>
        <strain evidence="4">A17</strain>
        <strain evidence="5 6">cv. Jemalong A17</strain>
    </source>
</reference>
<keyword evidence="6" id="KW-1185">Reference proteome</keyword>
<name>G7KKI6_MEDTR</name>
<dbReference type="AlphaFoldDB" id="G7KKI6"/>
<feature type="repeat" description="PPR" evidence="3">
    <location>
        <begin position="499"/>
        <end position="533"/>
    </location>
</feature>
<feature type="repeat" description="PPR" evidence="3">
    <location>
        <begin position="260"/>
        <end position="290"/>
    </location>
</feature>
<accession>G7KKI6</accession>
<dbReference type="HOGENOM" id="CLU_002706_49_0_1"/>
<dbReference type="Proteomes" id="UP000002051">
    <property type="component" value="Chromosome 6"/>
</dbReference>
<feature type="repeat" description="PPR" evidence="3">
    <location>
        <begin position="225"/>
        <end position="259"/>
    </location>
</feature>
<proteinExistence type="inferred from homology"/>
<protein>
    <submittedName>
        <fullName evidence="4">Pentatricopeptide (PPR) repeat protein</fullName>
    </submittedName>
</protein>
<feature type="repeat" description="PPR" evidence="3">
    <location>
        <begin position="464"/>
        <end position="498"/>
    </location>
</feature>
<dbReference type="Gene3D" id="1.25.40.10">
    <property type="entry name" value="Tetratricopeptide repeat domain"/>
    <property type="match status" value="6"/>
</dbReference>
<dbReference type="Pfam" id="PF12854">
    <property type="entry name" value="PPR_1"/>
    <property type="match status" value="2"/>
</dbReference>
<feature type="repeat" description="PPR" evidence="3">
    <location>
        <begin position="351"/>
        <end position="385"/>
    </location>
</feature>
<feature type="repeat" description="PPR" evidence="3">
    <location>
        <begin position="429"/>
        <end position="463"/>
    </location>
</feature>
<feature type="repeat" description="PPR" evidence="3">
    <location>
        <begin position="295"/>
        <end position="329"/>
    </location>
</feature>
<dbReference type="InterPro" id="IPR011990">
    <property type="entry name" value="TPR-like_helical_dom_sf"/>
</dbReference>
<accession>A0A0C3VVX4</accession>
<reference evidence="4 6" key="2">
    <citation type="journal article" date="2014" name="BMC Genomics">
        <title>An improved genome release (version Mt4.0) for the model legume Medicago truncatula.</title>
        <authorList>
            <person name="Tang H."/>
            <person name="Krishnakumar V."/>
            <person name="Bidwell S."/>
            <person name="Rosen B."/>
            <person name="Chan A."/>
            <person name="Zhou S."/>
            <person name="Gentzbittel L."/>
            <person name="Childs K.L."/>
            <person name="Yandell M."/>
            <person name="Gundlach H."/>
            <person name="Mayer K.F."/>
            <person name="Schwartz D.C."/>
            <person name="Town C.D."/>
        </authorList>
    </citation>
    <scope>GENOME REANNOTATION</scope>
    <source>
        <strain evidence="5 6">cv. Jemalong A17</strain>
    </source>
</reference>
<evidence type="ECO:0000313" key="5">
    <source>
        <dbReference type="EnsemblPlants" id="AES75522"/>
    </source>
</evidence>
<sequence length="567" mass="64544">MPTWLSSCSCSDEITSNRNSCYVEVGSIGRVSFLIGRRSGYSEAEPRRSDFFYEYENGRKSGVMEIDGSYNRRLFSLRERRKDIFKQRINKIVLPALDTRRPSASCSNFWLDLNRSHHHQQVPPSPLSNAVLRLTVQNCSHFRSIPNGFVVDNAVLSFNRMLQMRHTPSIVEFNKILTYLIKTKNHYPTVLSLSTQMESKGVKPDLFTLSILINCYYFKMGYEPNTITLTTLIKGLCLNGKVNEALLFHDHVLALGFHLNHVTYGILINGLCKMGQTRAALQVLRQIEGKLVNTNVVMYSTVIDGLCKDKLVIDAYGLYSEMIVKRIPPTVVTFKAFSLFHEMVLKNINPNVYTFNILVDALCKDGKIKEAKNVIIKMVDEALNLFTEMHCKPNTVSYNTLIDGFCKSGRLSHAWKLLDQMRDRGQPPNVITYNSLLHALCKNHHVDKAIALVNNFKDQGIQPDMHTYNTLVDGLCKQGRLKDAQLIFQDLLIKGYNLPTWTYNIMINGLCLEGLLDEAETLLSKMEDNGCIPDVVTYQTIIHALFEKDENDKAEKLVRELIVRGLL</sequence>
<evidence type="ECO:0000313" key="6">
    <source>
        <dbReference type="Proteomes" id="UP000002051"/>
    </source>
</evidence>
<evidence type="ECO:0000256" key="2">
    <source>
        <dbReference type="ARBA" id="ARBA00022737"/>
    </source>
</evidence>
<dbReference type="eggNOG" id="KOG4197">
    <property type="taxonomic scope" value="Eukaryota"/>
</dbReference>
<dbReference type="PaxDb" id="3880-AES75522"/>
<keyword evidence="2" id="KW-0677">Repeat</keyword>
<organism evidence="4 6">
    <name type="scientific">Medicago truncatula</name>
    <name type="common">Barrel medic</name>
    <name type="synonym">Medicago tribuloides</name>
    <dbReference type="NCBI Taxonomy" id="3880"/>
    <lineage>
        <taxon>Eukaryota</taxon>
        <taxon>Viridiplantae</taxon>
        <taxon>Streptophyta</taxon>
        <taxon>Embryophyta</taxon>
        <taxon>Tracheophyta</taxon>
        <taxon>Spermatophyta</taxon>
        <taxon>Magnoliopsida</taxon>
        <taxon>eudicotyledons</taxon>
        <taxon>Gunneridae</taxon>
        <taxon>Pentapetalae</taxon>
        <taxon>rosids</taxon>
        <taxon>fabids</taxon>
        <taxon>Fabales</taxon>
        <taxon>Fabaceae</taxon>
        <taxon>Papilionoideae</taxon>
        <taxon>50 kb inversion clade</taxon>
        <taxon>NPAAA clade</taxon>
        <taxon>Hologalegina</taxon>
        <taxon>IRL clade</taxon>
        <taxon>Trifolieae</taxon>
        <taxon>Medicago</taxon>
    </lineage>
</organism>
<dbReference type="PROSITE" id="PS51375">
    <property type="entry name" value="PPR"/>
    <property type="match status" value="9"/>
</dbReference>
<evidence type="ECO:0000256" key="3">
    <source>
        <dbReference type="PROSITE-ProRule" id="PRU00708"/>
    </source>
</evidence>
<dbReference type="InterPro" id="IPR002885">
    <property type="entry name" value="PPR_rpt"/>
</dbReference>
<dbReference type="EnsemblPlants" id="AES75522">
    <property type="protein sequence ID" value="AES75522"/>
    <property type="gene ID" value="MTR_6g046300"/>
</dbReference>
<dbReference type="Pfam" id="PF13041">
    <property type="entry name" value="PPR_2"/>
    <property type="match status" value="5"/>
</dbReference>
<dbReference type="NCBIfam" id="TIGR00756">
    <property type="entry name" value="PPR"/>
    <property type="match status" value="8"/>
</dbReference>
<dbReference type="PANTHER" id="PTHR47938:SF35">
    <property type="entry name" value="PENTATRICOPEPTIDE REPEAT-CONTAINING PROTEIN 4, MITOCHONDRIAL-RELATED"/>
    <property type="match status" value="1"/>
</dbReference>
<comment type="similarity">
    <text evidence="1">Belongs to the PPR family. P subfamily.</text>
</comment>
<gene>
    <name evidence="4" type="ordered locus">MTR_6g046300</name>
</gene>
<evidence type="ECO:0000256" key="1">
    <source>
        <dbReference type="ARBA" id="ARBA00007626"/>
    </source>
</evidence>
<feature type="repeat" description="PPR" evidence="3">
    <location>
        <begin position="534"/>
        <end position="567"/>
    </location>
</feature>
<dbReference type="PANTHER" id="PTHR47938">
    <property type="entry name" value="RESPIRATORY COMPLEX I CHAPERONE (CIA84), PUTATIVE (AFU_ORTHOLOGUE AFUA_2G06020)-RELATED"/>
    <property type="match status" value="1"/>
</dbReference>
<evidence type="ECO:0000313" key="4">
    <source>
        <dbReference type="EMBL" id="AES75522.2"/>
    </source>
</evidence>
<feature type="repeat" description="PPR" evidence="3">
    <location>
        <begin position="394"/>
        <end position="428"/>
    </location>
</feature>